<sequence>MPHQCIATPSSMTDLCAEVIVFQILTRVPAKDVGRSKTVCKEWCALLSTRYFERVHSSRSLVAANQKVLMIRNLTCGVHTINFQTGEYGPETHITCLFHDDITYISILSQLDGLLCAWAQDTHQLFLWNPTTMAYKNLSTSDGLGLYIESMDTLGLYKDTLHDYKIVHVTRNTNAIESHIYSRKLASWRKIPFQANVEYLQRSFFWLSGTQCGTSVYFTVCESWTSGKHVVIAFDIVSEQVTELRFPSVQAAPISMSHLEAVRDALYMFVTTGLHDMTLNLWLLRGKNWINVFLRPPTPLSLWCGITHYMTNGNWFVMTNLGKLCEISTPMEHLECFHNVTWIRNHVGAVFHETVVSPSI</sequence>
<dbReference type="InterPro" id="IPR006527">
    <property type="entry name" value="F-box-assoc_dom_typ1"/>
</dbReference>
<evidence type="ECO:0000313" key="2">
    <source>
        <dbReference type="EMBL" id="OTG15677.1"/>
    </source>
</evidence>
<dbReference type="PANTHER" id="PTHR31672">
    <property type="entry name" value="BNACNNG10540D PROTEIN"/>
    <property type="match status" value="1"/>
</dbReference>
<dbReference type="InterPro" id="IPR036047">
    <property type="entry name" value="F-box-like_dom_sf"/>
</dbReference>
<keyword evidence="3" id="KW-1185">Reference proteome</keyword>
<proteinExistence type="predicted"/>
<dbReference type="PANTHER" id="PTHR31672:SF13">
    <property type="entry name" value="F-BOX PROTEIN CPR30-LIKE"/>
    <property type="match status" value="1"/>
</dbReference>
<dbReference type="SUPFAM" id="SSF81383">
    <property type="entry name" value="F-box domain"/>
    <property type="match status" value="1"/>
</dbReference>
<dbReference type="Pfam" id="PF07734">
    <property type="entry name" value="FBA_1"/>
    <property type="match status" value="1"/>
</dbReference>
<dbReference type="InterPro" id="IPR050796">
    <property type="entry name" value="SCF_F-box_component"/>
</dbReference>
<dbReference type="Proteomes" id="UP000215914">
    <property type="component" value="Chromosome 9"/>
</dbReference>
<gene>
    <name evidence="2" type="ORF">HannXRQ_Chr09g0263001</name>
</gene>
<dbReference type="EMBL" id="CM007898">
    <property type="protein sequence ID" value="OTG15677.1"/>
    <property type="molecule type" value="Genomic_DNA"/>
</dbReference>
<dbReference type="NCBIfam" id="TIGR01640">
    <property type="entry name" value="F_box_assoc_1"/>
    <property type="match status" value="1"/>
</dbReference>
<dbReference type="InParanoid" id="A0A251TX18"/>
<name>A0A251TX18_HELAN</name>
<reference evidence="3" key="1">
    <citation type="journal article" date="2017" name="Nature">
        <title>The sunflower genome provides insights into oil metabolism, flowering and Asterid evolution.</title>
        <authorList>
            <person name="Badouin H."/>
            <person name="Gouzy J."/>
            <person name="Grassa C.J."/>
            <person name="Murat F."/>
            <person name="Staton S.E."/>
            <person name="Cottret L."/>
            <person name="Lelandais-Briere C."/>
            <person name="Owens G.L."/>
            <person name="Carrere S."/>
            <person name="Mayjonade B."/>
            <person name="Legrand L."/>
            <person name="Gill N."/>
            <person name="Kane N.C."/>
            <person name="Bowers J.E."/>
            <person name="Hubner S."/>
            <person name="Bellec A."/>
            <person name="Berard A."/>
            <person name="Berges H."/>
            <person name="Blanchet N."/>
            <person name="Boniface M.C."/>
            <person name="Brunel D."/>
            <person name="Catrice O."/>
            <person name="Chaidir N."/>
            <person name="Claudel C."/>
            <person name="Donnadieu C."/>
            <person name="Faraut T."/>
            <person name="Fievet G."/>
            <person name="Helmstetter N."/>
            <person name="King M."/>
            <person name="Knapp S.J."/>
            <person name="Lai Z."/>
            <person name="Le Paslier M.C."/>
            <person name="Lippi Y."/>
            <person name="Lorenzon L."/>
            <person name="Mandel J.R."/>
            <person name="Marage G."/>
            <person name="Marchand G."/>
            <person name="Marquand E."/>
            <person name="Bret-Mestries E."/>
            <person name="Morien E."/>
            <person name="Nambeesan S."/>
            <person name="Nguyen T."/>
            <person name="Pegot-Espagnet P."/>
            <person name="Pouilly N."/>
            <person name="Raftis F."/>
            <person name="Sallet E."/>
            <person name="Schiex T."/>
            <person name="Thomas J."/>
            <person name="Vandecasteele C."/>
            <person name="Vares D."/>
            <person name="Vear F."/>
            <person name="Vautrin S."/>
            <person name="Crespi M."/>
            <person name="Mangin B."/>
            <person name="Burke J.M."/>
            <person name="Salse J."/>
            <person name="Munos S."/>
            <person name="Vincourt P."/>
            <person name="Rieseberg L.H."/>
            <person name="Langlade N.B."/>
        </authorList>
    </citation>
    <scope>NUCLEOTIDE SEQUENCE [LARGE SCALE GENOMIC DNA]</scope>
    <source>
        <strain evidence="3">cv. SF193</strain>
    </source>
</reference>
<organism evidence="2 3">
    <name type="scientific">Helianthus annuus</name>
    <name type="common">Common sunflower</name>
    <dbReference type="NCBI Taxonomy" id="4232"/>
    <lineage>
        <taxon>Eukaryota</taxon>
        <taxon>Viridiplantae</taxon>
        <taxon>Streptophyta</taxon>
        <taxon>Embryophyta</taxon>
        <taxon>Tracheophyta</taxon>
        <taxon>Spermatophyta</taxon>
        <taxon>Magnoliopsida</taxon>
        <taxon>eudicotyledons</taxon>
        <taxon>Gunneridae</taxon>
        <taxon>Pentapetalae</taxon>
        <taxon>asterids</taxon>
        <taxon>campanulids</taxon>
        <taxon>Asterales</taxon>
        <taxon>Asteraceae</taxon>
        <taxon>Asteroideae</taxon>
        <taxon>Heliantheae alliance</taxon>
        <taxon>Heliantheae</taxon>
        <taxon>Helianthus</taxon>
    </lineage>
</organism>
<protein>
    <submittedName>
        <fullName evidence="2">Putative F-box domain-containing protein</fullName>
    </submittedName>
</protein>
<dbReference type="AlphaFoldDB" id="A0A251TX18"/>
<evidence type="ECO:0000313" key="3">
    <source>
        <dbReference type="Proteomes" id="UP000215914"/>
    </source>
</evidence>
<accession>A0A251TX18</accession>
<feature type="domain" description="F-box associated beta-propeller type 1" evidence="1">
    <location>
        <begin position="87"/>
        <end position="270"/>
    </location>
</feature>
<evidence type="ECO:0000259" key="1">
    <source>
        <dbReference type="Pfam" id="PF07734"/>
    </source>
</evidence>
<dbReference type="InterPro" id="IPR017451">
    <property type="entry name" value="F-box-assoc_interact_dom"/>
</dbReference>